<feature type="non-terminal residue" evidence="1">
    <location>
        <position position="1"/>
    </location>
</feature>
<protein>
    <recommendedName>
        <fullName evidence="3">RNase H type-1 domain-containing protein</fullName>
    </recommendedName>
</protein>
<evidence type="ECO:0000313" key="1">
    <source>
        <dbReference type="EMBL" id="RDX71621.1"/>
    </source>
</evidence>
<sequence>MKERGRDTTWQVNDEYQARDHQLIQYLGVVKAQPKTLERFTLLHVPHEQNERADLLVKLVRTQRGGLKRTVIQEALGRLTIEELANTL</sequence>
<organism evidence="1 2">
    <name type="scientific">Mucuna pruriens</name>
    <name type="common">Velvet bean</name>
    <name type="synonym">Dolichos pruriens</name>
    <dbReference type="NCBI Taxonomy" id="157652"/>
    <lineage>
        <taxon>Eukaryota</taxon>
        <taxon>Viridiplantae</taxon>
        <taxon>Streptophyta</taxon>
        <taxon>Embryophyta</taxon>
        <taxon>Tracheophyta</taxon>
        <taxon>Spermatophyta</taxon>
        <taxon>Magnoliopsida</taxon>
        <taxon>eudicotyledons</taxon>
        <taxon>Gunneridae</taxon>
        <taxon>Pentapetalae</taxon>
        <taxon>rosids</taxon>
        <taxon>fabids</taxon>
        <taxon>Fabales</taxon>
        <taxon>Fabaceae</taxon>
        <taxon>Papilionoideae</taxon>
        <taxon>50 kb inversion clade</taxon>
        <taxon>NPAAA clade</taxon>
        <taxon>indigoferoid/millettioid clade</taxon>
        <taxon>Phaseoleae</taxon>
        <taxon>Mucuna</taxon>
    </lineage>
</organism>
<dbReference type="Gene3D" id="3.30.420.10">
    <property type="entry name" value="Ribonuclease H-like superfamily/Ribonuclease H"/>
    <property type="match status" value="1"/>
</dbReference>
<evidence type="ECO:0008006" key="3">
    <source>
        <dbReference type="Google" id="ProtNLM"/>
    </source>
</evidence>
<keyword evidence="2" id="KW-1185">Reference proteome</keyword>
<evidence type="ECO:0000313" key="2">
    <source>
        <dbReference type="Proteomes" id="UP000257109"/>
    </source>
</evidence>
<accession>A0A371F015</accession>
<dbReference type="OrthoDB" id="1746168at2759"/>
<dbReference type="Proteomes" id="UP000257109">
    <property type="component" value="Unassembled WGS sequence"/>
</dbReference>
<name>A0A371F015_MUCPR</name>
<dbReference type="AlphaFoldDB" id="A0A371F015"/>
<proteinExistence type="predicted"/>
<dbReference type="InterPro" id="IPR036397">
    <property type="entry name" value="RNaseH_sf"/>
</dbReference>
<comment type="caution">
    <text evidence="1">The sequence shown here is derived from an EMBL/GenBank/DDBJ whole genome shotgun (WGS) entry which is preliminary data.</text>
</comment>
<dbReference type="GO" id="GO:0003676">
    <property type="term" value="F:nucleic acid binding"/>
    <property type="evidence" value="ECO:0007669"/>
    <property type="project" value="InterPro"/>
</dbReference>
<gene>
    <name evidence="1" type="ORF">CR513_49012</name>
</gene>
<reference evidence="1" key="1">
    <citation type="submission" date="2018-05" db="EMBL/GenBank/DDBJ databases">
        <title>Draft genome of Mucuna pruriens seed.</title>
        <authorList>
            <person name="Nnadi N.E."/>
            <person name="Vos R."/>
            <person name="Hasami M.H."/>
            <person name="Devisetty U.K."/>
            <person name="Aguiy J.C."/>
        </authorList>
    </citation>
    <scope>NUCLEOTIDE SEQUENCE [LARGE SCALE GENOMIC DNA]</scope>
    <source>
        <strain evidence="1">JCA_2017</strain>
    </source>
</reference>
<dbReference type="EMBL" id="QJKJ01011258">
    <property type="protein sequence ID" value="RDX71621.1"/>
    <property type="molecule type" value="Genomic_DNA"/>
</dbReference>